<evidence type="ECO:0000256" key="1">
    <source>
        <dbReference type="SAM" id="Phobius"/>
    </source>
</evidence>
<protein>
    <submittedName>
        <fullName evidence="3">Membrane protein</fullName>
    </submittedName>
</protein>
<feature type="transmembrane region" description="Helical" evidence="1">
    <location>
        <begin position="72"/>
        <end position="102"/>
    </location>
</feature>
<evidence type="ECO:0000313" key="4">
    <source>
        <dbReference type="Proteomes" id="UP000029556"/>
    </source>
</evidence>
<reference evidence="3 4" key="1">
    <citation type="submission" date="2014-07" db="EMBL/GenBank/DDBJ databases">
        <authorList>
            <person name="McCorrison J."/>
            <person name="Sanka R."/>
            <person name="Torralba M."/>
            <person name="Gillis M."/>
            <person name="Haft D.H."/>
            <person name="Methe B."/>
            <person name="Sutton G."/>
            <person name="Nelson K.E."/>
        </authorList>
    </citation>
    <scope>NUCLEOTIDE SEQUENCE [LARGE SCALE GENOMIC DNA]</scope>
    <source>
        <strain evidence="3 4">DNF00853</strain>
    </source>
</reference>
<gene>
    <name evidence="3" type="ORF">HMPREF2137_09845</name>
</gene>
<organism evidence="3 4">
    <name type="scientific">Hoylesella buccalis DNF00853</name>
    <dbReference type="NCBI Taxonomy" id="1401074"/>
    <lineage>
        <taxon>Bacteria</taxon>
        <taxon>Pseudomonadati</taxon>
        <taxon>Bacteroidota</taxon>
        <taxon>Bacteroidia</taxon>
        <taxon>Bacteroidales</taxon>
        <taxon>Prevotellaceae</taxon>
        <taxon>Hoylesella</taxon>
    </lineage>
</organism>
<dbReference type="GO" id="GO:0005886">
    <property type="term" value="C:plasma membrane"/>
    <property type="evidence" value="ECO:0007669"/>
    <property type="project" value="TreeGrafter"/>
</dbReference>
<dbReference type="PANTHER" id="PTHR42903">
    <property type="entry name" value="INNER MEMBRANE PROTEIN YCCF"/>
    <property type="match status" value="1"/>
</dbReference>
<keyword evidence="1" id="KW-0812">Transmembrane</keyword>
<keyword evidence="1" id="KW-0472">Membrane</keyword>
<dbReference type="Pfam" id="PF03733">
    <property type="entry name" value="YccF"/>
    <property type="match status" value="2"/>
</dbReference>
<feature type="domain" description="Inner membrane component" evidence="2">
    <location>
        <begin position="69"/>
        <end position="119"/>
    </location>
</feature>
<feature type="transmembrane region" description="Helical" evidence="1">
    <location>
        <begin position="30"/>
        <end position="52"/>
    </location>
</feature>
<dbReference type="RefSeq" id="WP_036873981.1">
    <property type="nucleotide sequence ID" value="NZ_JRNN01000077.1"/>
</dbReference>
<feature type="domain" description="Inner membrane component" evidence="2">
    <location>
        <begin position="4"/>
        <end position="53"/>
    </location>
</feature>
<evidence type="ECO:0000259" key="2">
    <source>
        <dbReference type="Pfam" id="PF03733"/>
    </source>
</evidence>
<dbReference type="PANTHER" id="PTHR42903:SF1">
    <property type="entry name" value="INNER MEMBRANE PROTEIN YCCF"/>
    <property type="match status" value="1"/>
</dbReference>
<dbReference type="OrthoDB" id="9790567at2"/>
<dbReference type="InterPro" id="IPR052937">
    <property type="entry name" value="Inner_membrane_protein"/>
</dbReference>
<comment type="caution">
    <text evidence="3">The sequence shown here is derived from an EMBL/GenBank/DDBJ whole genome shotgun (WGS) entry which is preliminary data.</text>
</comment>
<dbReference type="AlphaFoldDB" id="A0A095ZHU0"/>
<sequence length="126" mass="13924">MKILGNIIWLIFGGLGVALEYFASSLMLMITIIGIPFGLATMKLGILALWPFGSHVVDRPQGSGCVNVFMNVLWFFIGGIWIALTHLGFGLLLCITIVGIPWAKMHFRLMRLALTPFGKQVVNDNF</sequence>
<accession>A0A095ZHU0</accession>
<dbReference type="PIRSF" id="PIRSF028777">
    <property type="entry name" value="UCP028777"/>
    <property type="match status" value="1"/>
</dbReference>
<dbReference type="InterPro" id="IPR005185">
    <property type="entry name" value="YccF"/>
</dbReference>
<name>A0A095ZHU0_9BACT</name>
<keyword evidence="1" id="KW-1133">Transmembrane helix</keyword>
<dbReference type="EMBL" id="JRNN01000077">
    <property type="protein sequence ID" value="KGF33921.1"/>
    <property type="molecule type" value="Genomic_DNA"/>
</dbReference>
<dbReference type="InterPro" id="IPR031308">
    <property type="entry name" value="UCP028777"/>
</dbReference>
<dbReference type="Proteomes" id="UP000029556">
    <property type="component" value="Unassembled WGS sequence"/>
</dbReference>
<feature type="transmembrane region" description="Helical" evidence="1">
    <location>
        <begin position="6"/>
        <end position="23"/>
    </location>
</feature>
<dbReference type="NCBIfam" id="NF008740">
    <property type="entry name" value="PRK11770.1-2"/>
    <property type="match status" value="1"/>
</dbReference>
<proteinExistence type="predicted"/>
<evidence type="ECO:0000313" key="3">
    <source>
        <dbReference type="EMBL" id="KGF33921.1"/>
    </source>
</evidence>